<evidence type="ECO:0000313" key="2">
    <source>
        <dbReference type="Proteomes" id="UP000237000"/>
    </source>
</evidence>
<keyword evidence="2" id="KW-1185">Reference proteome</keyword>
<dbReference type="AlphaFoldDB" id="A0A2P5FHT1"/>
<protein>
    <submittedName>
        <fullName evidence="1">Uncharacterized protein</fullName>
    </submittedName>
</protein>
<dbReference type="Pfam" id="PF04788">
    <property type="entry name" value="DUF620"/>
    <property type="match status" value="1"/>
</dbReference>
<sequence>TSVTLFRFGKNLTSHSRTRMDEVWAIEEVDFNIKGLSMDCFLPPGHLKKEEEGCGLVTGSTNPKLPFKIRSASFKISASKVAAIDWDEDDHENFNSTSGDDDD</sequence>
<evidence type="ECO:0000313" key="1">
    <source>
        <dbReference type="EMBL" id="PON97349.1"/>
    </source>
</evidence>
<accession>A0A2P5FHT1</accession>
<dbReference type="PANTHER" id="PTHR31300:SF30">
    <property type="entry name" value="EMB|CAB81597.1"/>
    <property type="match status" value="1"/>
</dbReference>
<dbReference type="Proteomes" id="UP000237000">
    <property type="component" value="Unassembled WGS sequence"/>
</dbReference>
<dbReference type="PANTHER" id="PTHR31300">
    <property type="entry name" value="LIPASE"/>
    <property type="match status" value="1"/>
</dbReference>
<gene>
    <name evidence="1" type="ORF">TorRG33x02_068160</name>
</gene>
<reference evidence="2" key="1">
    <citation type="submission" date="2016-06" db="EMBL/GenBank/DDBJ databases">
        <title>Parallel loss of symbiosis genes in relatives of nitrogen-fixing non-legume Parasponia.</title>
        <authorList>
            <person name="Van Velzen R."/>
            <person name="Holmer R."/>
            <person name="Bu F."/>
            <person name="Rutten L."/>
            <person name="Van Zeijl A."/>
            <person name="Liu W."/>
            <person name="Santuari L."/>
            <person name="Cao Q."/>
            <person name="Sharma T."/>
            <person name="Shen D."/>
            <person name="Roswanjaya Y."/>
            <person name="Wardhani T."/>
            <person name="Kalhor M.S."/>
            <person name="Jansen J."/>
            <person name="Van den Hoogen J."/>
            <person name="Gungor B."/>
            <person name="Hartog M."/>
            <person name="Hontelez J."/>
            <person name="Verver J."/>
            <person name="Yang W.-C."/>
            <person name="Schijlen E."/>
            <person name="Repin R."/>
            <person name="Schilthuizen M."/>
            <person name="Schranz E."/>
            <person name="Heidstra R."/>
            <person name="Miyata K."/>
            <person name="Fedorova E."/>
            <person name="Kohlen W."/>
            <person name="Bisseling T."/>
            <person name="Smit S."/>
            <person name="Geurts R."/>
        </authorList>
    </citation>
    <scope>NUCLEOTIDE SEQUENCE [LARGE SCALE GENOMIC DNA]</scope>
    <source>
        <strain evidence="2">cv. RG33-2</strain>
    </source>
</reference>
<comment type="caution">
    <text evidence="1">The sequence shown here is derived from an EMBL/GenBank/DDBJ whole genome shotgun (WGS) entry which is preliminary data.</text>
</comment>
<organism evidence="1 2">
    <name type="scientific">Trema orientale</name>
    <name type="common">Charcoal tree</name>
    <name type="synonym">Celtis orientalis</name>
    <dbReference type="NCBI Taxonomy" id="63057"/>
    <lineage>
        <taxon>Eukaryota</taxon>
        <taxon>Viridiplantae</taxon>
        <taxon>Streptophyta</taxon>
        <taxon>Embryophyta</taxon>
        <taxon>Tracheophyta</taxon>
        <taxon>Spermatophyta</taxon>
        <taxon>Magnoliopsida</taxon>
        <taxon>eudicotyledons</taxon>
        <taxon>Gunneridae</taxon>
        <taxon>Pentapetalae</taxon>
        <taxon>rosids</taxon>
        <taxon>fabids</taxon>
        <taxon>Rosales</taxon>
        <taxon>Cannabaceae</taxon>
        <taxon>Trema</taxon>
    </lineage>
</organism>
<dbReference type="InterPro" id="IPR006873">
    <property type="entry name" value="DUF620"/>
</dbReference>
<proteinExistence type="predicted"/>
<name>A0A2P5FHT1_TREOI</name>
<feature type="non-terminal residue" evidence="1">
    <location>
        <position position="1"/>
    </location>
</feature>
<dbReference type="OrthoDB" id="1193451at2759"/>
<dbReference type="InParanoid" id="A0A2P5FHT1"/>
<dbReference type="EMBL" id="JXTC01000032">
    <property type="protein sequence ID" value="PON97349.1"/>
    <property type="molecule type" value="Genomic_DNA"/>
</dbReference>
<dbReference type="STRING" id="63057.A0A2P5FHT1"/>